<accession>A0A813JDQ4</accession>
<gene>
    <name evidence="1" type="ORF">PGLA2088_LOCUS18008</name>
</gene>
<feature type="non-terminal residue" evidence="1">
    <location>
        <position position="1"/>
    </location>
</feature>
<evidence type="ECO:0000313" key="1">
    <source>
        <dbReference type="EMBL" id="CAE8672328.1"/>
    </source>
</evidence>
<feature type="non-terminal residue" evidence="1">
    <location>
        <position position="146"/>
    </location>
</feature>
<dbReference type="EMBL" id="CAJNNW010024424">
    <property type="protein sequence ID" value="CAE8672328.1"/>
    <property type="molecule type" value="Genomic_DNA"/>
</dbReference>
<dbReference type="AlphaFoldDB" id="A0A813JDQ4"/>
<proteinExistence type="predicted"/>
<dbReference type="Proteomes" id="UP000626109">
    <property type="component" value="Unassembled WGS sequence"/>
</dbReference>
<comment type="caution">
    <text evidence="1">The sequence shown here is derived from an EMBL/GenBank/DDBJ whole genome shotgun (WGS) entry which is preliminary data.</text>
</comment>
<evidence type="ECO:0000313" key="2">
    <source>
        <dbReference type="Proteomes" id="UP000626109"/>
    </source>
</evidence>
<sequence>VEQLRADGNKRGEVRMLHKLATMSPFPDIAMNTAQAALALAQNIGAAHLEKAIKKTLTELYVAKGKMDKAPNRREALLLLADLGRELEKRDGDKFDDANKNLDGFWNALTQSDVEAAMQKVISKDPDVYLAFLKEHGANVAQPDGQ</sequence>
<reference evidence="1" key="1">
    <citation type="submission" date="2021-02" db="EMBL/GenBank/DDBJ databases">
        <authorList>
            <person name="Dougan E. K."/>
            <person name="Rhodes N."/>
            <person name="Thang M."/>
            <person name="Chan C."/>
        </authorList>
    </citation>
    <scope>NUCLEOTIDE SEQUENCE</scope>
</reference>
<name>A0A813JDQ4_POLGL</name>
<protein>
    <submittedName>
        <fullName evidence="1">Uncharacterized protein</fullName>
    </submittedName>
</protein>
<organism evidence="1 2">
    <name type="scientific">Polarella glacialis</name>
    <name type="common">Dinoflagellate</name>
    <dbReference type="NCBI Taxonomy" id="89957"/>
    <lineage>
        <taxon>Eukaryota</taxon>
        <taxon>Sar</taxon>
        <taxon>Alveolata</taxon>
        <taxon>Dinophyceae</taxon>
        <taxon>Suessiales</taxon>
        <taxon>Suessiaceae</taxon>
        <taxon>Polarella</taxon>
    </lineage>
</organism>